<evidence type="ECO:0000256" key="1">
    <source>
        <dbReference type="SAM" id="Phobius"/>
    </source>
</evidence>
<keyword evidence="1" id="KW-1133">Transmembrane helix</keyword>
<evidence type="ECO:0000313" key="2">
    <source>
        <dbReference type="EMBL" id="MCK6256814.1"/>
    </source>
</evidence>
<feature type="transmembrane region" description="Helical" evidence="1">
    <location>
        <begin position="420"/>
        <end position="440"/>
    </location>
</feature>
<dbReference type="RefSeq" id="WP_248252426.1">
    <property type="nucleotide sequence ID" value="NZ_JAIWJX010000002.1"/>
</dbReference>
<evidence type="ECO:0008006" key="4">
    <source>
        <dbReference type="Google" id="ProtNLM"/>
    </source>
</evidence>
<dbReference type="Proteomes" id="UP001139011">
    <property type="component" value="Unassembled WGS sequence"/>
</dbReference>
<keyword evidence="1" id="KW-0812">Transmembrane</keyword>
<accession>A0A9X1XFX6</accession>
<sequence length="461" mass="54445">MITGLLKYKEKNCVFKLMEFDLEIEEIENRDEIYINDLDFFLNPDSILKDGINLLKGIEFENGKEILFNIYSLDQSGPKTHNAKLLSYIVFDQKESKFDGLQINADELNWFHSVSNSYSHRITPSTGQAEVIVKPYENTSKEFNFSFEDQKINGNLNISRTISLGSTLPLKLRTDLNFYFKATNCFHIVEKLSYITTQFLSLITYRRNCRINRITLKKKDNNTGKYRNVGKLMIRNINNMDKHSEEEKIVRERLIDLPLIEDHIGLLFDQVITNKIYLTHIPKNSKENKVTTPSRFIMVTAGFEWQYRFLHKDEQEKEDKYKEQREEIISFLDEKIEQNTGKKKKYFKSTKSLVLRSDSTLSDKIQKALDEFDDVLEIFIKDLYLLNNIEEYKYLEIADRIQLHRNNIAHGNIDQEMDSLVILDLFILEWLYYAMVLNSIGMSRKNIMLSLNKLFNRRFAL</sequence>
<protein>
    <recommendedName>
        <fullName evidence="4">ApeA N-terminal domain-containing protein</fullName>
    </recommendedName>
</protein>
<keyword evidence="3" id="KW-1185">Reference proteome</keyword>
<dbReference type="EMBL" id="JAIWJX010000002">
    <property type="protein sequence ID" value="MCK6256814.1"/>
    <property type="molecule type" value="Genomic_DNA"/>
</dbReference>
<proteinExistence type="predicted"/>
<reference evidence="2" key="1">
    <citation type="submission" date="2021-09" db="EMBL/GenBank/DDBJ databases">
        <title>Genome analysis of Fictibacillus sp. KIGAM418 isolated from marine sediment.</title>
        <authorList>
            <person name="Seo M.-J."/>
            <person name="Cho E.-S."/>
            <person name="Hwang C.Y."/>
        </authorList>
    </citation>
    <scope>NUCLEOTIDE SEQUENCE</scope>
    <source>
        <strain evidence="2">KIGAM418</strain>
    </source>
</reference>
<comment type="caution">
    <text evidence="2">The sequence shown here is derived from an EMBL/GenBank/DDBJ whole genome shotgun (WGS) entry which is preliminary data.</text>
</comment>
<dbReference type="AlphaFoldDB" id="A0A9X1XFX6"/>
<name>A0A9X1XFX6_9BACL</name>
<gene>
    <name evidence="2" type="ORF">LCY76_09425</name>
</gene>
<organism evidence="2 3">
    <name type="scientific">Fictibacillus marinisediminis</name>
    <dbReference type="NCBI Taxonomy" id="2878389"/>
    <lineage>
        <taxon>Bacteria</taxon>
        <taxon>Bacillati</taxon>
        <taxon>Bacillota</taxon>
        <taxon>Bacilli</taxon>
        <taxon>Bacillales</taxon>
        <taxon>Fictibacillaceae</taxon>
        <taxon>Fictibacillus</taxon>
    </lineage>
</organism>
<keyword evidence="1" id="KW-0472">Membrane</keyword>
<evidence type="ECO:0000313" key="3">
    <source>
        <dbReference type="Proteomes" id="UP001139011"/>
    </source>
</evidence>